<evidence type="ECO:0000256" key="5">
    <source>
        <dbReference type="SAM" id="MobiDB-lite"/>
    </source>
</evidence>
<dbReference type="Gene3D" id="3.30.1540.20">
    <property type="entry name" value="MutL, C-terminal domain, dimerisation subdomain"/>
    <property type="match status" value="1"/>
</dbReference>
<feature type="domain" description="DNA mismatch repair protein S5" evidence="7">
    <location>
        <begin position="207"/>
        <end position="325"/>
    </location>
</feature>
<organism evidence="8 9">
    <name type="scientific">Clostridium innocuum</name>
    <dbReference type="NCBI Taxonomy" id="1522"/>
    <lineage>
        <taxon>Bacteria</taxon>
        <taxon>Bacillati</taxon>
        <taxon>Bacillota</taxon>
        <taxon>Clostridia</taxon>
        <taxon>Eubacteriales</taxon>
        <taxon>Clostridiaceae</taxon>
        <taxon>Clostridium</taxon>
    </lineage>
</organism>
<keyword evidence="2 4" id="KW-0227">DNA damage</keyword>
<reference evidence="8 9" key="1">
    <citation type="submission" date="2014-08" db="EMBL/GenBank/DDBJ databases">
        <title>Clostridium innocuum, an unnegligible vancomycin-resistant pathogen causing extra-intestinal infections.</title>
        <authorList>
            <person name="Feng Y."/>
            <person name="Chiu C.-H."/>
        </authorList>
    </citation>
    <scope>NUCLEOTIDE SEQUENCE [LARGE SCALE GENOMIC DNA]</scope>
    <source>
        <strain evidence="8 9">AN88</strain>
    </source>
</reference>
<feature type="region of interest" description="Disordered" evidence="5">
    <location>
        <begin position="391"/>
        <end position="447"/>
    </location>
</feature>
<dbReference type="InterPro" id="IPR037198">
    <property type="entry name" value="MutL_C_sf"/>
</dbReference>
<evidence type="ECO:0000259" key="7">
    <source>
        <dbReference type="SMART" id="SM01340"/>
    </source>
</evidence>
<dbReference type="Gene3D" id="3.30.230.10">
    <property type="match status" value="1"/>
</dbReference>
<dbReference type="PANTHER" id="PTHR10073:SF12">
    <property type="entry name" value="DNA MISMATCH REPAIR PROTEIN MLH1"/>
    <property type="match status" value="1"/>
</dbReference>
<accession>A0A099I8P7</accession>
<dbReference type="Gene3D" id="3.30.1370.100">
    <property type="entry name" value="MutL, C-terminal domain, regulatory subdomain"/>
    <property type="match status" value="1"/>
</dbReference>
<comment type="caution">
    <text evidence="8">The sequence shown here is derived from an EMBL/GenBank/DDBJ whole genome shotgun (WGS) entry which is preliminary data.</text>
</comment>
<dbReference type="PANTHER" id="PTHR10073">
    <property type="entry name" value="DNA MISMATCH REPAIR PROTEIN MLH, PMS, MUTL"/>
    <property type="match status" value="1"/>
</dbReference>
<dbReference type="EMBL" id="JQIF01000017">
    <property type="protein sequence ID" value="KGJ54344.1"/>
    <property type="molecule type" value="Genomic_DNA"/>
</dbReference>
<dbReference type="SMART" id="SM00853">
    <property type="entry name" value="MutL_C"/>
    <property type="match status" value="1"/>
</dbReference>
<dbReference type="GO" id="GO:0030983">
    <property type="term" value="F:mismatched DNA binding"/>
    <property type="evidence" value="ECO:0007669"/>
    <property type="project" value="InterPro"/>
</dbReference>
<feature type="compositionally biased region" description="Basic and acidic residues" evidence="5">
    <location>
        <begin position="432"/>
        <end position="447"/>
    </location>
</feature>
<dbReference type="CDD" id="cd00782">
    <property type="entry name" value="MutL_Trans"/>
    <property type="match status" value="1"/>
</dbReference>
<protein>
    <recommendedName>
        <fullName evidence="4">DNA mismatch repair protein MutL</fullName>
    </recommendedName>
</protein>
<dbReference type="GO" id="GO:0005524">
    <property type="term" value="F:ATP binding"/>
    <property type="evidence" value="ECO:0007669"/>
    <property type="project" value="InterPro"/>
</dbReference>
<dbReference type="HAMAP" id="MF_00149">
    <property type="entry name" value="DNA_mis_repair"/>
    <property type="match status" value="1"/>
</dbReference>
<dbReference type="NCBIfam" id="TIGR00585">
    <property type="entry name" value="mutl"/>
    <property type="match status" value="1"/>
</dbReference>
<comment type="function">
    <text evidence="4">This protein is involved in the repair of mismatches in DNA. It is required for dam-dependent methyl-directed DNA mismatch repair. May act as a 'molecular matchmaker', a protein that promotes the formation of a stable complex between two or more DNA-binding proteins in an ATP-dependent manner without itself being part of a final effector complex.</text>
</comment>
<evidence type="ECO:0000259" key="6">
    <source>
        <dbReference type="SMART" id="SM00853"/>
    </source>
</evidence>
<dbReference type="InterPro" id="IPR042120">
    <property type="entry name" value="MutL_C_dimsub"/>
</dbReference>
<dbReference type="SUPFAM" id="SSF54211">
    <property type="entry name" value="Ribosomal protein S5 domain 2-like"/>
    <property type="match status" value="1"/>
</dbReference>
<gene>
    <name evidence="4" type="primary">mutL</name>
    <name evidence="8" type="ORF">CIAN88_04180</name>
</gene>
<dbReference type="Pfam" id="PF13589">
    <property type="entry name" value="HATPase_c_3"/>
    <property type="match status" value="1"/>
</dbReference>
<dbReference type="InterPro" id="IPR038973">
    <property type="entry name" value="MutL/Mlh/Pms-like"/>
</dbReference>
<evidence type="ECO:0000313" key="9">
    <source>
        <dbReference type="Proteomes" id="UP000030008"/>
    </source>
</evidence>
<dbReference type="InterPro" id="IPR042121">
    <property type="entry name" value="MutL_C_regsub"/>
</dbReference>
<dbReference type="InterPro" id="IPR014762">
    <property type="entry name" value="DNA_mismatch_repair_CS"/>
</dbReference>
<dbReference type="Pfam" id="PF08676">
    <property type="entry name" value="MutL_C"/>
    <property type="match status" value="1"/>
</dbReference>
<feature type="domain" description="MutL C-terminal dimerisation" evidence="6">
    <location>
        <begin position="510"/>
        <end position="652"/>
    </location>
</feature>
<dbReference type="GO" id="GO:0006298">
    <property type="term" value="P:mismatch repair"/>
    <property type="evidence" value="ECO:0007669"/>
    <property type="project" value="UniProtKB-UniRule"/>
</dbReference>
<evidence type="ECO:0000313" key="8">
    <source>
        <dbReference type="EMBL" id="KGJ54344.1"/>
    </source>
</evidence>
<feature type="compositionally biased region" description="Basic and acidic residues" evidence="5">
    <location>
        <begin position="391"/>
        <end position="400"/>
    </location>
</feature>
<proteinExistence type="inferred from homology"/>
<dbReference type="InterPro" id="IPR014790">
    <property type="entry name" value="MutL_C"/>
</dbReference>
<dbReference type="RefSeq" id="WP_044904245.1">
    <property type="nucleotide sequence ID" value="NZ_JQIF01000017.1"/>
</dbReference>
<dbReference type="CDD" id="cd16926">
    <property type="entry name" value="HATPase_MutL-MLH-PMS-like"/>
    <property type="match status" value="1"/>
</dbReference>
<dbReference type="GO" id="GO:0016887">
    <property type="term" value="F:ATP hydrolysis activity"/>
    <property type="evidence" value="ECO:0007669"/>
    <property type="project" value="InterPro"/>
</dbReference>
<dbReference type="PROSITE" id="PS00058">
    <property type="entry name" value="DNA_MISMATCH_REPAIR_1"/>
    <property type="match status" value="1"/>
</dbReference>
<dbReference type="GO" id="GO:0140664">
    <property type="term" value="F:ATP-dependent DNA damage sensor activity"/>
    <property type="evidence" value="ECO:0007669"/>
    <property type="project" value="InterPro"/>
</dbReference>
<sequence length="695" mass="79186">MGRINRLDEHLSNMIAAGEVVERPQGIVKELVENCIDAHASNIEIQISQGGIATITIIDDGDGMDPEDATLAFERHATSKLKEVNDLWNIHTMGFRGEALPSIASVSHVLLRTNDGTSSTEVEINYGKLISARPCGTPKGTMIEIQNLFQKTPARFKHLKSPQYEFSLISDVVQKFALSHPEIGFCLSHDGRTVFKTKGSGNLLEVLMQIYGRDSAKSAISLDGSDQDYKIKGYIMQPQFNRATKYYMLLYINGRMIRNYHLQKAILDAYSPYMPKDRYPIVVIDLLMDAQLVDVNVHPSKWEIRLSKEKQLEKLLYETIRKALQEQLEVPRVNITKETVKEKVEEQELQFTYERDDSISRLHEEVNDSFIHPEKNEKPSLDMEELRRKIEADKNRRKESAAPIQPKTKEILPEIREETASYESEDSTSVKAETEEADVKVQHEDTDKTEVLPAADTGSEAHTEAIETDISSDAAVAYKEISQSEELVYEKKAEVEQSQPLNPSLPQLRVIGQFHSCYILAEGEKGLYIIDQHAAQERYHYEIIRKQILDGNNDTQPLLLPITIESTISAVSQADDLNALLEQLGIHLEVFGDHTFVCRQLPLWMKDVEEEAFLCDMIDIWEKDKEISLDKLRKHAIATMACHSSIRFNRSLTLDEMKRVIEDLAHCEQPFHCPHGRPTMICMEDKALIHEFERG</sequence>
<dbReference type="InterPro" id="IPR013507">
    <property type="entry name" value="DNA_mismatch_S5_2-like"/>
</dbReference>
<comment type="similarity">
    <text evidence="1 4">Belongs to the DNA mismatch repair MutL/HexB family.</text>
</comment>
<dbReference type="InterPro" id="IPR014721">
    <property type="entry name" value="Ribsml_uS5_D2-typ_fold_subgr"/>
</dbReference>
<dbReference type="InterPro" id="IPR002099">
    <property type="entry name" value="MutL/Mlh/PMS"/>
</dbReference>
<evidence type="ECO:0000256" key="3">
    <source>
        <dbReference type="ARBA" id="ARBA00023204"/>
    </source>
</evidence>
<evidence type="ECO:0000256" key="2">
    <source>
        <dbReference type="ARBA" id="ARBA00022763"/>
    </source>
</evidence>
<dbReference type="SUPFAM" id="SSF55874">
    <property type="entry name" value="ATPase domain of HSP90 chaperone/DNA topoisomerase II/histidine kinase"/>
    <property type="match status" value="1"/>
</dbReference>
<dbReference type="Gene3D" id="3.30.565.10">
    <property type="entry name" value="Histidine kinase-like ATPase, C-terminal domain"/>
    <property type="match status" value="1"/>
</dbReference>
<dbReference type="InterPro" id="IPR020667">
    <property type="entry name" value="DNA_mismatch_repair_MutL"/>
</dbReference>
<evidence type="ECO:0000256" key="4">
    <source>
        <dbReference type="HAMAP-Rule" id="MF_00149"/>
    </source>
</evidence>
<dbReference type="InterPro" id="IPR036890">
    <property type="entry name" value="HATPase_C_sf"/>
</dbReference>
<dbReference type="InterPro" id="IPR020568">
    <property type="entry name" value="Ribosomal_Su5_D2-typ_SF"/>
</dbReference>
<feature type="compositionally biased region" description="Basic and acidic residues" evidence="5">
    <location>
        <begin position="407"/>
        <end position="419"/>
    </location>
</feature>
<dbReference type="Proteomes" id="UP000030008">
    <property type="component" value="Unassembled WGS sequence"/>
</dbReference>
<keyword evidence="3 4" id="KW-0234">DNA repair</keyword>
<dbReference type="GO" id="GO:0032300">
    <property type="term" value="C:mismatch repair complex"/>
    <property type="evidence" value="ECO:0007669"/>
    <property type="project" value="InterPro"/>
</dbReference>
<name>A0A099I8P7_CLOIN</name>
<dbReference type="Pfam" id="PF01119">
    <property type="entry name" value="DNA_mis_repair"/>
    <property type="match status" value="1"/>
</dbReference>
<evidence type="ECO:0000256" key="1">
    <source>
        <dbReference type="ARBA" id="ARBA00006082"/>
    </source>
</evidence>
<dbReference type="AlphaFoldDB" id="A0A099I8P7"/>
<dbReference type="SUPFAM" id="SSF118116">
    <property type="entry name" value="DNA mismatch repair protein MutL"/>
    <property type="match status" value="1"/>
</dbReference>
<dbReference type="SMART" id="SM01340">
    <property type="entry name" value="DNA_mis_repair"/>
    <property type="match status" value="1"/>
</dbReference>
<dbReference type="FunFam" id="3.30.565.10:FF:000003">
    <property type="entry name" value="DNA mismatch repair endonuclease MutL"/>
    <property type="match status" value="1"/>
</dbReference>